<evidence type="ECO:0000313" key="1">
    <source>
        <dbReference type="EMBL" id="GAG99960.1"/>
    </source>
</evidence>
<accession>X1BYA9</accession>
<sequence length="43" mass="5281">MKDYTINWKLKLFQILRCFGEQEGTVYSNWWKSYGVSEDQQLF</sequence>
<protein>
    <submittedName>
        <fullName evidence="1">Uncharacterized protein</fullName>
    </submittedName>
</protein>
<dbReference type="AlphaFoldDB" id="X1BYA9"/>
<name>X1BYA9_9ZZZZ</name>
<organism evidence="1">
    <name type="scientific">marine sediment metagenome</name>
    <dbReference type="NCBI Taxonomy" id="412755"/>
    <lineage>
        <taxon>unclassified sequences</taxon>
        <taxon>metagenomes</taxon>
        <taxon>ecological metagenomes</taxon>
    </lineage>
</organism>
<dbReference type="EMBL" id="BART01024050">
    <property type="protein sequence ID" value="GAG99960.1"/>
    <property type="molecule type" value="Genomic_DNA"/>
</dbReference>
<gene>
    <name evidence="1" type="ORF">S01H4_43567</name>
</gene>
<reference evidence="1" key="1">
    <citation type="journal article" date="2014" name="Front. Microbiol.">
        <title>High frequency of phylogenetically diverse reductive dehalogenase-homologous genes in deep subseafloor sedimentary metagenomes.</title>
        <authorList>
            <person name="Kawai M."/>
            <person name="Futagami T."/>
            <person name="Toyoda A."/>
            <person name="Takaki Y."/>
            <person name="Nishi S."/>
            <person name="Hori S."/>
            <person name="Arai W."/>
            <person name="Tsubouchi T."/>
            <person name="Morono Y."/>
            <person name="Uchiyama I."/>
            <person name="Ito T."/>
            <person name="Fujiyama A."/>
            <person name="Inagaki F."/>
            <person name="Takami H."/>
        </authorList>
    </citation>
    <scope>NUCLEOTIDE SEQUENCE</scope>
    <source>
        <strain evidence="1">Expedition CK06-06</strain>
    </source>
</reference>
<comment type="caution">
    <text evidence="1">The sequence shown here is derived from an EMBL/GenBank/DDBJ whole genome shotgun (WGS) entry which is preliminary data.</text>
</comment>
<proteinExistence type="predicted"/>